<dbReference type="PANTHER" id="PTHR32063">
    <property type="match status" value="1"/>
</dbReference>
<dbReference type="SUPFAM" id="SSF82693">
    <property type="entry name" value="Multidrug efflux transporter AcrB pore domain, PN1, PN2, PC1 and PC2 subdomains"/>
    <property type="match status" value="2"/>
</dbReference>
<feature type="transmembrane region" description="Helical" evidence="1">
    <location>
        <begin position="895"/>
        <end position="914"/>
    </location>
</feature>
<dbReference type="PANTHER" id="PTHR32063:SF0">
    <property type="entry name" value="SWARMING MOTILITY PROTEIN SWRC"/>
    <property type="match status" value="1"/>
</dbReference>
<feature type="transmembrane region" description="Helical" evidence="1">
    <location>
        <begin position="463"/>
        <end position="485"/>
    </location>
</feature>
<keyword evidence="1" id="KW-0472">Membrane</keyword>
<dbReference type="Gene3D" id="3.30.70.1430">
    <property type="entry name" value="Multidrug efflux transporter AcrB pore domain"/>
    <property type="match status" value="2"/>
</dbReference>
<dbReference type="EMBL" id="CP122539">
    <property type="protein sequence ID" value="WGH74114.1"/>
    <property type="molecule type" value="Genomic_DNA"/>
</dbReference>
<feature type="transmembrane region" description="Helical" evidence="1">
    <location>
        <begin position="385"/>
        <end position="409"/>
    </location>
</feature>
<dbReference type="InterPro" id="IPR027463">
    <property type="entry name" value="AcrB_DN_DC_subdom"/>
</dbReference>
<feature type="transmembrane region" description="Helical" evidence="1">
    <location>
        <begin position="869"/>
        <end position="889"/>
    </location>
</feature>
<feature type="transmembrane region" description="Helical" evidence="1">
    <location>
        <begin position="843"/>
        <end position="862"/>
    </location>
</feature>
<feature type="transmembrane region" description="Helical" evidence="1">
    <location>
        <begin position="335"/>
        <end position="352"/>
    </location>
</feature>
<accession>A0ABY8L2A8</accession>
<dbReference type="SUPFAM" id="SSF82714">
    <property type="entry name" value="Multidrug efflux transporter AcrB TolC docking domain, DN and DC subdomains"/>
    <property type="match status" value="1"/>
</dbReference>
<keyword evidence="1" id="KW-0812">Transmembrane</keyword>
<keyword evidence="3" id="KW-1185">Reference proteome</keyword>
<evidence type="ECO:0000313" key="2">
    <source>
        <dbReference type="EMBL" id="WGH74114.1"/>
    </source>
</evidence>
<reference evidence="2 3" key="1">
    <citation type="submission" date="2023-04" db="EMBL/GenBank/DDBJ databases">
        <title>Tenacibaculum tangerinum sp. nov., isolated from sea tidal flat of South Korea.</title>
        <authorList>
            <person name="Lee S.H."/>
            <person name="Kim J.-J."/>
        </authorList>
    </citation>
    <scope>NUCLEOTIDE SEQUENCE [LARGE SCALE GENOMIC DNA]</scope>
    <source>
        <strain evidence="2 3">GRR-S3-23</strain>
    </source>
</reference>
<dbReference type="Gene3D" id="1.20.1640.10">
    <property type="entry name" value="Multidrug efflux transporter AcrB transmembrane domain"/>
    <property type="match status" value="2"/>
</dbReference>
<dbReference type="InterPro" id="IPR001036">
    <property type="entry name" value="Acrflvin-R"/>
</dbReference>
<dbReference type="Gene3D" id="3.30.70.1440">
    <property type="entry name" value="Multidrug efflux transporter AcrB pore domain"/>
    <property type="match status" value="1"/>
</dbReference>
<protein>
    <submittedName>
        <fullName evidence="2">Efflux RND transporter permease subunit</fullName>
    </submittedName>
</protein>
<feature type="transmembrane region" description="Helical" evidence="1">
    <location>
        <begin position="944"/>
        <end position="961"/>
    </location>
</feature>
<dbReference type="SUPFAM" id="SSF82866">
    <property type="entry name" value="Multidrug efflux transporter AcrB transmembrane domain"/>
    <property type="match status" value="2"/>
</dbReference>
<gene>
    <name evidence="2" type="ORF">P8625_08260</name>
</gene>
<dbReference type="Gene3D" id="3.30.2090.10">
    <property type="entry name" value="Multidrug efflux transporter AcrB TolC docking domain, DN and DC subdomains"/>
    <property type="match status" value="2"/>
</dbReference>
<keyword evidence="1" id="KW-1133">Transmembrane helix</keyword>
<dbReference type="RefSeq" id="WP_279649995.1">
    <property type="nucleotide sequence ID" value="NZ_CP122539.1"/>
</dbReference>
<dbReference type="PRINTS" id="PR00702">
    <property type="entry name" value="ACRIFLAVINRP"/>
</dbReference>
<feature type="transmembrane region" description="Helical" evidence="1">
    <location>
        <begin position="359"/>
        <end position="379"/>
    </location>
</feature>
<feature type="transmembrane region" description="Helical" evidence="1">
    <location>
        <begin position="430"/>
        <end position="451"/>
    </location>
</feature>
<organism evidence="2 3">
    <name type="scientific">Tenacibaculum tangerinum</name>
    <dbReference type="NCBI Taxonomy" id="3038772"/>
    <lineage>
        <taxon>Bacteria</taxon>
        <taxon>Pseudomonadati</taxon>
        <taxon>Bacteroidota</taxon>
        <taxon>Flavobacteriia</taxon>
        <taxon>Flavobacteriales</taxon>
        <taxon>Flavobacteriaceae</taxon>
        <taxon>Tenacibaculum</taxon>
    </lineage>
</organism>
<evidence type="ECO:0000256" key="1">
    <source>
        <dbReference type="SAM" id="Phobius"/>
    </source>
</evidence>
<evidence type="ECO:0000313" key="3">
    <source>
        <dbReference type="Proteomes" id="UP001232001"/>
    </source>
</evidence>
<dbReference type="Proteomes" id="UP001232001">
    <property type="component" value="Chromosome"/>
</dbReference>
<dbReference type="Gene3D" id="3.30.70.1320">
    <property type="entry name" value="Multidrug efflux transporter AcrB pore domain like"/>
    <property type="match status" value="1"/>
</dbReference>
<dbReference type="Pfam" id="PF00873">
    <property type="entry name" value="ACR_tran"/>
    <property type="match status" value="1"/>
</dbReference>
<name>A0ABY8L2A8_9FLAO</name>
<feature type="transmembrane region" description="Helical" evidence="1">
    <location>
        <begin position="524"/>
        <end position="546"/>
    </location>
</feature>
<proteinExistence type="predicted"/>
<feature type="transmembrane region" description="Helical" evidence="1">
    <location>
        <begin position="973"/>
        <end position="998"/>
    </location>
</feature>
<sequence>MVKFLINRPVAVFMASLAFLLLGMVAAAKIPTSLMPDIPIPEITVQVSYPNNTARELETNIVRPLRNQLLQVGNLKDISSETRDGFAALKLSFEYGTNTNLAFVETNEKVDASLNYLPRDLERPKVIKASVTDIPIVNLTVSLKDDFSSEKFLELSDFTETVLKKRIEQLPDIALADISGLTKPEIVVTPDIQKLQSLGLDSNELINAIKRNNFELGNLLVQNGIYQYNFKFANPLKNKKDIQNIYLNIHNKLFQISDLASVKLQAEQNKGLIYVNGKRAIVLAVIKQADARVYELKESLDKVTQSLVEDYPNLEFTTNQDQTKLLQLSIDNLKSSLWLGSFLAILIMFFFLQDVKSPLIIAISIPVSLIVSIFFMYLFGLSINIISLSGLILGVGMMIDNAIIVIDNITQKLEEGSNLANACVRGTNEIITPLISSVLTTCSVFLPLLFLSGITGALFYDQALAVAIGLFSSLLVSIVLIPVIYNQLNKKTFKFEKWLQLKVQTQHIENWYEKGYDFFFKRKSILYGISTFFALLAVLFLLLMPYSQLPELNQNEVILNIDWNENITVEENQKRIASLFSEETNLQTVFSKVGEQQFLLQQENTKSFSEAAIYLKTNTIDEIEKLKNNLQGNINRVFKSATFSFEEPKNIFQYLFGNRKSALIAQVFSRSSLEVPPEESLPRIQRLLKKVSTTEIPLKQTAFIEVLHEKILLYDVSYDDLLHELKSTFNQNFVDNLKTAQKFIPIKLNYQQETFETMITDLFVKNKNNELIAVRNLIKTYPAQQYKTITANRSGEYLAFDVHTNKNIENKINEIQNVFKKQKDYNVRFDGSFFDIKALGNELLVVVLVAILLLYFIMAAQFESLWQPIIILLEIPIDIGGALLLLWLFGGTINVMSAIGIVVMSGVIINDSILKLHTINLLRKEGKSTHEAIKLGGKLRLKPILMTSLTTILALLPFLFIDGLGAELQKPLALTVIGGMLIGTFISLYFIPLMYALLSKKEVYEKST</sequence>